<dbReference type="PANTHER" id="PTHR43322:SF5">
    <property type="entry name" value="1-DEOXY-D-XYLULOSE-5-PHOSPHATE SYNTHASE, CHLOROPLASTIC"/>
    <property type="match status" value="1"/>
</dbReference>
<dbReference type="NCBIfam" id="TIGR00204">
    <property type="entry name" value="dxs"/>
    <property type="match status" value="1"/>
</dbReference>
<comment type="function">
    <text evidence="10">Catalyzes the acyloin condensation reaction between C atoms 2 and 3 of pyruvate and glyceraldehyde 3-phosphate to yield 1-deoxy-D-xylulose-5-phosphate (DXP).</text>
</comment>
<evidence type="ECO:0000256" key="1">
    <source>
        <dbReference type="ARBA" id="ARBA00004980"/>
    </source>
</evidence>
<dbReference type="NCBIfam" id="NF003933">
    <property type="entry name" value="PRK05444.2-2"/>
    <property type="match status" value="1"/>
</dbReference>
<dbReference type="InterPro" id="IPR033248">
    <property type="entry name" value="Transketolase_C"/>
</dbReference>
<gene>
    <name evidence="10" type="primary">dxs</name>
    <name evidence="13" type="ORF">GY22_03225</name>
</gene>
<dbReference type="UniPathway" id="UPA00064">
    <property type="reaction ID" value="UER00091"/>
</dbReference>
<evidence type="ECO:0000256" key="9">
    <source>
        <dbReference type="ARBA" id="ARBA00023229"/>
    </source>
</evidence>
<dbReference type="GO" id="GO:0016114">
    <property type="term" value="P:terpenoid biosynthetic process"/>
    <property type="evidence" value="ECO:0007669"/>
    <property type="project" value="UniProtKB-UniRule"/>
</dbReference>
<dbReference type="AlphaFoldDB" id="A0A0A6YD73"/>
<dbReference type="GO" id="GO:0019288">
    <property type="term" value="P:isopentenyl diphosphate biosynthetic process, methylerythritol 4-phosphate pathway"/>
    <property type="evidence" value="ECO:0007669"/>
    <property type="project" value="TreeGrafter"/>
</dbReference>
<feature type="binding site" evidence="10">
    <location>
        <position position="379"/>
    </location>
    <ligand>
        <name>thiamine diphosphate</name>
        <dbReference type="ChEBI" id="CHEBI:58937"/>
    </ligand>
</feature>
<feature type="binding site" evidence="10">
    <location>
        <position position="175"/>
    </location>
    <ligand>
        <name>Mg(2+)</name>
        <dbReference type="ChEBI" id="CHEBI:18420"/>
    </ligand>
</feature>
<dbReference type="Pfam" id="PF02780">
    <property type="entry name" value="Transketolase_C"/>
    <property type="match status" value="1"/>
</dbReference>
<dbReference type="HAMAP" id="MF_00315">
    <property type="entry name" value="DXP_synth"/>
    <property type="match status" value="1"/>
</dbReference>
<dbReference type="CDD" id="cd02007">
    <property type="entry name" value="TPP_DXS"/>
    <property type="match status" value="1"/>
</dbReference>
<comment type="caution">
    <text evidence="13">The sequence shown here is derived from an EMBL/GenBank/DDBJ whole genome shotgun (WGS) entry which is preliminary data.</text>
</comment>
<evidence type="ECO:0000259" key="12">
    <source>
        <dbReference type="SMART" id="SM00861"/>
    </source>
</evidence>
<evidence type="ECO:0000313" key="13">
    <source>
        <dbReference type="EMBL" id="KHD98687.1"/>
    </source>
</evidence>
<dbReference type="CDD" id="cd07033">
    <property type="entry name" value="TPP_PYR_DXS_TK_like"/>
    <property type="match status" value="1"/>
</dbReference>
<dbReference type="OrthoDB" id="9803371at2"/>
<evidence type="ECO:0000313" key="14">
    <source>
        <dbReference type="Proteomes" id="UP000030466"/>
    </source>
</evidence>
<proteinExistence type="inferred from homology"/>
<evidence type="ECO:0000256" key="3">
    <source>
        <dbReference type="ARBA" id="ARBA00011738"/>
    </source>
</evidence>
<feature type="binding site" evidence="10">
    <location>
        <position position="297"/>
    </location>
    <ligand>
        <name>thiamine diphosphate</name>
        <dbReference type="ChEBI" id="CHEBI:58937"/>
    </ligand>
</feature>
<evidence type="ECO:0000256" key="2">
    <source>
        <dbReference type="ARBA" id="ARBA00011081"/>
    </source>
</evidence>
<dbReference type="EMBL" id="JSUH01000002">
    <property type="protein sequence ID" value="KHD98687.1"/>
    <property type="molecule type" value="Genomic_DNA"/>
</dbReference>
<dbReference type="Pfam" id="PF13292">
    <property type="entry name" value="DXP_synthase_N"/>
    <property type="match status" value="1"/>
</dbReference>
<dbReference type="InterPro" id="IPR005475">
    <property type="entry name" value="Transketolase-like_Pyr-bd"/>
</dbReference>
<feature type="binding site" evidence="10">
    <location>
        <begin position="146"/>
        <end position="147"/>
    </location>
    <ligand>
        <name>thiamine diphosphate</name>
        <dbReference type="ChEBI" id="CHEBI:58937"/>
    </ligand>
</feature>
<dbReference type="GO" id="GO:0030976">
    <property type="term" value="F:thiamine pyrophosphate binding"/>
    <property type="evidence" value="ECO:0007669"/>
    <property type="project" value="UniProtKB-UniRule"/>
</dbReference>
<keyword evidence="8 10" id="KW-0786">Thiamine pyrophosphate</keyword>
<dbReference type="Gene3D" id="3.40.50.970">
    <property type="match status" value="2"/>
</dbReference>
<dbReference type="GO" id="GO:0005829">
    <property type="term" value="C:cytosol"/>
    <property type="evidence" value="ECO:0007669"/>
    <property type="project" value="TreeGrafter"/>
</dbReference>
<dbReference type="Pfam" id="PF02779">
    <property type="entry name" value="Transket_pyr"/>
    <property type="match status" value="1"/>
</dbReference>
<feature type="binding site" evidence="10">
    <location>
        <begin position="113"/>
        <end position="115"/>
    </location>
    <ligand>
        <name>thiamine diphosphate</name>
        <dbReference type="ChEBI" id="CHEBI:58937"/>
    </ligand>
</feature>
<keyword evidence="14" id="KW-1185">Reference proteome</keyword>
<dbReference type="GO" id="GO:0008661">
    <property type="term" value="F:1-deoxy-D-xylulose-5-phosphate synthase activity"/>
    <property type="evidence" value="ECO:0007669"/>
    <property type="project" value="UniProtKB-UniRule"/>
</dbReference>
<comment type="catalytic activity">
    <reaction evidence="10">
        <text>D-glyceraldehyde 3-phosphate + pyruvate + H(+) = 1-deoxy-D-xylulose 5-phosphate + CO2</text>
        <dbReference type="Rhea" id="RHEA:12605"/>
        <dbReference type="ChEBI" id="CHEBI:15361"/>
        <dbReference type="ChEBI" id="CHEBI:15378"/>
        <dbReference type="ChEBI" id="CHEBI:16526"/>
        <dbReference type="ChEBI" id="CHEBI:57792"/>
        <dbReference type="ChEBI" id="CHEBI:59776"/>
        <dbReference type="EC" id="2.2.1.7"/>
    </reaction>
</comment>
<feature type="region of interest" description="Disordered" evidence="11">
    <location>
        <begin position="653"/>
        <end position="679"/>
    </location>
</feature>
<comment type="similarity">
    <text evidence="2 10">Belongs to the transketolase family. DXPS subfamily.</text>
</comment>
<feature type="binding site" evidence="10">
    <location>
        <position position="175"/>
    </location>
    <ligand>
        <name>thiamine diphosphate</name>
        <dbReference type="ChEBI" id="CHEBI:58937"/>
    </ligand>
</feature>
<comment type="subunit">
    <text evidence="3 10">Homodimer.</text>
</comment>
<dbReference type="InterPro" id="IPR029061">
    <property type="entry name" value="THDP-binding"/>
</dbReference>
<feature type="binding site" evidence="10">
    <location>
        <position position="145"/>
    </location>
    <ligand>
        <name>Mg(2+)</name>
        <dbReference type="ChEBI" id="CHEBI:18420"/>
    </ligand>
</feature>
<dbReference type="EC" id="2.2.1.7" evidence="10"/>
<dbReference type="PROSITE" id="PS00802">
    <property type="entry name" value="TRANSKETOLASE_2"/>
    <property type="match status" value="1"/>
</dbReference>
<evidence type="ECO:0000256" key="7">
    <source>
        <dbReference type="ARBA" id="ARBA00022977"/>
    </source>
</evidence>
<dbReference type="InterPro" id="IPR049557">
    <property type="entry name" value="Transketolase_CS"/>
</dbReference>
<evidence type="ECO:0000256" key="4">
    <source>
        <dbReference type="ARBA" id="ARBA00022679"/>
    </source>
</evidence>
<dbReference type="InterPro" id="IPR005477">
    <property type="entry name" value="Dxylulose-5-P_synthase"/>
</dbReference>
<organism evidence="13 14">
    <name type="scientific">Kocuria rosea subsp. polaris</name>
    <dbReference type="NCBI Taxonomy" id="136273"/>
    <lineage>
        <taxon>Bacteria</taxon>
        <taxon>Bacillati</taxon>
        <taxon>Actinomycetota</taxon>
        <taxon>Actinomycetes</taxon>
        <taxon>Micrococcales</taxon>
        <taxon>Micrococcaceae</taxon>
        <taxon>Kocuria</taxon>
    </lineage>
</organism>
<dbReference type="GO" id="GO:0009228">
    <property type="term" value="P:thiamine biosynthetic process"/>
    <property type="evidence" value="ECO:0007669"/>
    <property type="project" value="UniProtKB-UniRule"/>
</dbReference>
<comment type="pathway">
    <text evidence="1 10">Metabolic intermediate biosynthesis; 1-deoxy-D-xylulose 5-phosphate biosynthesis; 1-deoxy-D-xylulose 5-phosphate from D-glyceraldehyde 3-phosphate and pyruvate: step 1/1.</text>
</comment>
<dbReference type="Proteomes" id="UP000030466">
    <property type="component" value="Unassembled WGS sequence"/>
</dbReference>
<evidence type="ECO:0000256" key="10">
    <source>
        <dbReference type="HAMAP-Rule" id="MF_00315"/>
    </source>
</evidence>
<dbReference type="InterPro" id="IPR020826">
    <property type="entry name" value="Transketolase_BS"/>
</dbReference>
<keyword evidence="4 10" id="KW-0808">Transferase</keyword>
<keyword evidence="5 10" id="KW-0479">Metal-binding</keyword>
<dbReference type="Gene3D" id="3.40.50.920">
    <property type="match status" value="1"/>
</dbReference>
<feature type="domain" description="Transketolase-like pyrimidine-binding" evidence="12">
    <location>
        <begin position="328"/>
        <end position="492"/>
    </location>
</feature>
<dbReference type="SMART" id="SM00861">
    <property type="entry name" value="Transket_pyr"/>
    <property type="match status" value="1"/>
</dbReference>
<keyword evidence="9 10" id="KW-0414">Isoprene biosynthesis</keyword>
<name>A0A0A6YD73_KOCRO</name>
<comment type="cofactor">
    <cofactor evidence="10">
        <name>thiamine diphosphate</name>
        <dbReference type="ChEBI" id="CHEBI:58937"/>
    </cofactor>
    <text evidence="10">Binds 1 thiamine pyrophosphate per subunit.</text>
</comment>
<dbReference type="GO" id="GO:0000287">
    <property type="term" value="F:magnesium ion binding"/>
    <property type="evidence" value="ECO:0007669"/>
    <property type="project" value="UniProtKB-UniRule"/>
</dbReference>
<protein>
    <recommendedName>
        <fullName evidence="10">1-deoxy-D-xylulose-5-phosphate synthase</fullName>
        <ecNumber evidence="10">2.2.1.7</ecNumber>
    </recommendedName>
    <alternativeName>
        <fullName evidence="10">1-deoxyxylulose-5-phosphate synthase</fullName>
        <shortName evidence="10">DXP synthase</shortName>
        <shortName evidence="10">DXPS</shortName>
    </alternativeName>
</protein>
<dbReference type="PROSITE" id="PS00801">
    <property type="entry name" value="TRANSKETOLASE_1"/>
    <property type="match status" value="1"/>
</dbReference>
<dbReference type="SUPFAM" id="SSF52922">
    <property type="entry name" value="TK C-terminal domain-like"/>
    <property type="match status" value="1"/>
</dbReference>
<accession>A0A0A6YD73</accession>
<dbReference type="RefSeq" id="WP_035924027.1">
    <property type="nucleotide sequence ID" value="NZ_JSUH01000002.1"/>
</dbReference>
<reference evidence="13 14" key="1">
    <citation type="journal article" date="2003" name="Int. J. Syst. Evol. Microbiol.">
        <title>Kocuria polaris sp. nov., an orange-pigmented psychrophilic bacterium isolated from an Antarctic cyanobacterial mat sample.</title>
        <authorList>
            <person name="Reddy G.S."/>
            <person name="Prakash J.S."/>
            <person name="Prabahar V."/>
            <person name="Matsumoto G.I."/>
            <person name="Stackebrandt E."/>
            <person name="Shivaji S."/>
        </authorList>
    </citation>
    <scope>NUCLEOTIDE SEQUENCE [LARGE SCALE GENOMIC DNA]</scope>
    <source>
        <strain evidence="13 14">CMS 76or</strain>
    </source>
</reference>
<evidence type="ECO:0000256" key="5">
    <source>
        <dbReference type="ARBA" id="ARBA00022723"/>
    </source>
</evidence>
<sequence length="679" mass="71967">MSVLERVSGPEDLAGLSRAELGRLAEEIREFLVTHVSATGGHLGPNLGVVELTLAVHRVFDSPKDSVVFDTGHQSYVHKLLTGRKNFETLRQEGGLAGYPDRRESEHDIVESSHASSSLSWADGISRGYAMTGQHDRHTVVLVGDGALTGGMAWEAVNNIASDRDRKVVIVVNDNGRSYAPTVGGFANHLAELQASVQQGVDAVRTDRRYEQTLETVKDLLKHSGPVGEMFYRGLHGMKQGIKDVVVPQGIFEDLGMKYVGPVDGHDLEAVEQALGNAKNYGGPVIVHAITEKGHGYGPATANVDDQFHAVGVIDPVTGRSTATSSERSWTAVFRDEIARIADEREDVVGITGAMLIPVGLQKMQAAHPDRVVDVGIAEQHAIAMAAGMAYGGLHPVVALYATFLNRGFDQLLMDVALHRAGVTVVLDRAGVTGPDGPSHHGMWDLALLQIVPGLHLAAPRDEPTLTEELREAVAVDDAPTVIRYPKGAVGAPVPAVERLADGVDVLARRGGESGTEGARRDVLLVSVGAMSTLALDVADRLEAHGVTSTVVDPRWVLPVPASVIELAAQHRIVVVVEDGVRAGGIGSRIRQEMRAAGVDTALNEVGLPTEFLLHGSRSQVLARVGLTAQRVAQDTLASVLGTRVPYARPVQGAAAGQGAVPDTAEDARGASLPRSHRG</sequence>
<dbReference type="SUPFAM" id="SSF52518">
    <property type="entry name" value="Thiamin diphosphate-binding fold (THDP-binding)"/>
    <property type="match status" value="2"/>
</dbReference>
<feature type="binding site" evidence="10">
    <location>
        <position position="73"/>
    </location>
    <ligand>
        <name>thiamine diphosphate</name>
        <dbReference type="ChEBI" id="CHEBI:58937"/>
    </ligand>
</feature>
<comment type="cofactor">
    <cofactor evidence="10">
        <name>Mg(2+)</name>
        <dbReference type="ChEBI" id="CHEBI:18420"/>
    </cofactor>
    <text evidence="10">Binds 1 Mg(2+) ion per subunit.</text>
</comment>
<keyword evidence="6 10" id="KW-0460">Magnesium</keyword>
<evidence type="ECO:0000256" key="8">
    <source>
        <dbReference type="ARBA" id="ARBA00023052"/>
    </source>
</evidence>
<evidence type="ECO:0000256" key="6">
    <source>
        <dbReference type="ARBA" id="ARBA00022842"/>
    </source>
</evidence>
<evidence type="ECO:0000256" key="11">
    <source>
        <dbReference type="SAM" id="MobiDB-lite"/>
    </source>
</evidence>
<dbReference type="PANTHER" id="PTHR43322">
    <property type="entry name" value="1-D-DEOXYXYLULOSE 5-PHOSPHATE SYNTHASE-RELATED"/>
    <property type="match status" value="1"/>
</dbReference>
<keyword evidence="7 10" id="KW-0784">Thiamine biosynthesis</keyword>
<dbReference type="InterPro" id="IPR009014">
    <property type="entry name" value="Transketo_C/PFOR_II"/>
</dbReference>